<dbReference type="EMBL" id="JAWDJW010007809">
    <property type="protein sequence ID" value="KAK3061491.1"/>
    <property type="molecule type" value="Genomic_DNA"/>
</dbReference>
<evidence type="ECO:0000313" key="2">
    <source>
        <dbReference type="Proteomes" id="UP001186974"/>
    </source>
</evidence>
<gene>
    <name evidence="1" type="ORF">LTS18_006086</name>
</gene>
<name>A0ACC3D3W7_9PEZI</name>
<reference evidence="1" key="1">
    <citation type="submission" date="2024-09" db="EMBL/GenBank/DDBJ databases">
        <title>Black Yeasts Isolated from many extreme environments.</title>
        <authorList>
            <person name="Coleine C."/>
            <person name="Stajich J.E."/>
            <person name="Selbmann L."/>
        </authorList>
    </citation>
    <scope>NUCLEOTIDE SEQUENCE</scope>
    <source>
        <strain evidence="1">CCFEE 5737</strain>
    </source>
</reference>
<dbReference type="Proteomes" id="UP001186974">
    <property type="component" value="Unassembled WGS sequence"/>
</dbReference>
<evidence type="ECO:0000313" key="1">
    <source>
        <dbReference type="EMBL" id="KAK3061491.1"/>
    </source>
</evidence>
<organism evidence="1 2">
    <name type="scientific">Coniosporium uncinatum</name>
    <dbReference type="NCBI Taxonomy" id="93489"/>
    <lineage>
        <taxon>Eukaryota</taxon>
        <taxon>Fungi</taxon>
        <taxon>Dikarya</taxon>
        <taxon>Ascomycota</taxon>
        <taxon>Pezizomycotina</taxon>
        <taxon>Dothideomycetes</taxon>
        <taxon>Dothideomycetes incertae sedis</taxon>
        <taxon>Coniosporium</taxon>
    </lineage>
</organism>
<feature type="non-terminal residue" evidence="1">
    <location>
        <position position="183"/>
    </location>
</feature>
<sequence>MPHAFLVNKSIVIPPVFVDAARALAKEDDCLRDALCSAYQDHQSFCKKFTEPGAVRILQMILECTTADHLDHVEQNLRSFTRFYANDAGNEFKAWASTFRNEKQRMLYQQKWAVERRVRGRRGFSASNSEGLTAKAQVKKWVAEVGLQDRAERGRMFDELVRAYDNLGSASVGEVRAAAEVPS</sequence>
<proteinExistence type="predicted"/>
<keyword evidence="2" id="KW-1185">Reference proteome</keyword>
<accession>A0ACC3D3W7</accession>
<protein>
    <submittedName>
        <fullName evidence="1">Uncharacterized protein</fullName>
    </submittedName>
</protein>
<comment type="caution">
    <text evidence="1">The sequence shown here is derived from an EMBL/GenBank/DDBJ whole genome shotgun (WGS) entry which is preliminary data.</text>
</comment>